<gene>
    <name evidence="5" type="ORF">MESMUL_02840</name>
</gene>
<sequence>MSIDDYRWGRHPEPEKKDPEKESSSGKNEPETPKVSGTGSEPTGTPEPPQKPEEPRRAQPQPEKPEIRNPGTPNSDSHSGRPEDTEESSAKKSGKDLDAEWKAFNDLLQSIWANGGKNGPQASGAQQTGKKPGTPDSPRPDDIPQIDRSRRSSRIAALVAIVAIFSVGAYLGAGFYSVPSGETAALYATGQFKELVGPGTHWHFPWPFEKVRMVDTRLVHSQDVSFSGKAGEGYLLTADGSFVSATATVKWQVASDGVRNYLEHMVNPSEVIDAALRRALRQEFTDMTVHDVLSGRAALLKDDLAKRVQKEADSLGLGVHIESVSVTNAGIPTEVREASRVALEAQNAGENAFGNAQRWAELAGAMSVNTSRAILENAESYRERVVRVSEMDSRYISYLYGEKASDAAKRDAIEQAWNAGLAAALPNKGSIANAKLDDLMAVIRAAKPKAPEGKPGEESAVPVVTEAQIIAQKKLDAEKKAAPAAASSAPASSPAAEAAAEAAASNVTTPGEDPANERESTTDRRDYLRNRGR</sequence>
<feature type="region of interest" description="Disordered" evidence="2">
    <location>
        <begin position="1"/>
        <end position="95"/>
    </location>
</feature>
<comment type="caution">
    <text evidence="5">The sequence shown here is derived from an EMBL/GenBank/DDBJ whole genome shotgun (WGS) entry which is preliminary data.</text>
</comment>
<feature type="compositionally biased region" description="Polar residues" evidence="2">
    <location>
        <begin position="120"/>
        <end position="129"/>
    </location>
</feature>
<keyword evidence="3" id="KW-1133">Transmembrane helix</keyword>
<protein>
    <recommendedName>
        <fullName evidence="4">Band 7 domain-containing protein</fullName>
    </recommendedName>
</protein>
<dbReference type="PANTHER" id="PTHR42911">
    <property type="entry name" value="MODULATOR OF FTSH PROTEASE HFLC"/>
    <property type="match status" value="1"/>
</dbReference>
<keyword evidence="6" id="KW-1185">Reference proteome</keyword>
<feature type="compositionally biased region" description="Basic and acidic residues" evidence="2">
    <location>
        <begin position="1"/>
        <end position="32"/>
    </location>
</feature>
<feature type="compositionally biased region" description="Basic and acidic residues" evidence="2">
    <location>
        <begin position="138"/>
        <end position="148"/>
    </location>
</feature>
<name>A0A388SBY3_9BURK</name>
<feature type="compositionally biased region" description="Low complexity" evidence="2">
    <location>
        <begin position="482"/>
        <end position="505"/>
    </location>
</feature>
<feature type="compositionally biased region" description="Basic and acidic residues" evidence="2">
    <location>
        <begin position="50"/>
        <end position="67"/>
    </location>
</feature>
<keyword evidence="3" id="KW-0812">Transmembrane</keyword>
<dbReference type="Gene3D" id="3.30.479.30">
    <property type="entry name" value="Band 7 domain"/>
    <property type="match status" value="1"/>
</dbReference>
<dbReference type="GO" id="GO:0016020">
    <property type="term" value="C:membrane"/>
    <property type="evidence" value="ECO:0007669"/>
    <property type="project" value="UniProtKB-SubCell"/>
</dbReference>
<accession>A0A388SBY3</accession>
<evidence type="ECO:0000313" key="5">
    <source>
        <dbReference type="EMBL" id="GBO92930.1"/>
    </source>
</evidence>
<evidence type="ECO:0000259" key="4">
    <source>
        <dbReference type="SMART" id="SM00244"/>
    </source>
</evidence>
<proteinExistence type="predicted"/>
<feature type="region of interest" description="Disordered" evidence="2">
    <location>
        <begin position="475"/>
        <end position="533"/>
    </location>
</feature>
<dbReference type="InterPro" id="IPR036013">
    <property type="entry name" value="Band_7/SPFH_dom_sf"/>
</dbReference>
<keyword evidence="3" id="KW-0472">Membrane</keyword>
<dbReference type="InterPro" id="IPR001107">
    <property type="entry name" value="Band_7"/>
</dbReference>
<feature type="region of interest" description="Disordered" evidence="2">
    <location>
        <begin position="112"/>
        <end position="148"/>
    </location>
</feature>
<dbReference type="SMART" id="SM00244">
    <property type="entry name" value="PHB"/>
    <property type="match status" value="1"/>
</dbReference>
<feature type="transmembrane region" description="Helical" evidence="3">
    <location>
        <begin position="155"/>
        <end position="176"/>
    </location>
</feature>
<evidence type="ECO:0000313" key="6">
    <source>
        <dbReference type="Proteomes" id="UP000266091"/>
    </source>
</evidence>
<organism evidence="5 6">
    <name type="scientific">Mesosutterella multiformis</name>
    <dbReference type="NCBI Taxonomy" id="2259133"/>
    <lineage>
        <taxon>Bacteria</taxon>
        <taxon>Pseudomonadati</taxon>
        <taxon>Pseudomonadota</taxon>
        <taxon>Betaproteobacteria</taxon>
        <taxon>Burkholderiales</taxon>
        <taxon>Sutterellaceae</taxon>
        <taxon>Mesosutterella</taxon>
    </lineage>
</organism>
<feature type="domain" description="Band 7" evidence="4">
    <location>
        <begin position="173"/>
        <end position="343"/>
    </location>
</feature>
<dbReference type="Pfam" id="PF01145">
    <property type="entry name" value="Band_7"/>
    <property type="match status" value="1"/>
</dbReference>
<dbReference type="AlphaFoldDB" id="A0A388SBY3"/>
<reference evidence="5 6" key="1">
    <citation type="journal article" date="2018" name="Int. J. Syst. Evol. Microbiol.">
        <title>Mesosutterella multiformis gen. nov., sp. nov., a member of the family Sutterellaceae and Sutterella megalosphaeroides sp. nov., isolated from human faeces.</title>
        <authorList>
            <person name="Sakamoto M."/>
            <person name="Ikeyama N."/>
            <person name="Kunihiro T."/>
            <person name="Iino T."/>
            <person name="Yuki M."/>
            <person name="Ohkuma M."/>
        </authorList>
    </citation>
    <scope>NUCLEOTIDE SEQUENCE [LARGE SCALE GENOMIC DNA]</scope>
    <source>
        <strain evidence="5 6">4NBBH2</strain>
    </source>
</reference>
<feature type="compositionally biased region" description="Basic and acidic residues" evidence="2">
    <location>
        <begin position="78"/>
        <end position="95"/>
    </location>
</feature>
<dbReference type="EMBL" id="BGZJ01000001">
    <property type="protein sequence ID" value="GBO92930.1"/>
    <property type="molecule type" value="Genomic_DNA"/>
</dbReference>
<dbReference type="OrthoDB" id="9779595at2"/>
<comment type="subcellular location">
    <subcellularLocation>
        <location evidence="1">Membrane</location>
        <topology evidence="1">Single-pass membrane protein</topology>
    </subcellularLocation>
</comment>
<dbReference type="PANTHER" id="PTHR42911:SF1">
    <property type="entry name" value="MODULATOR OF FTSH PROTEASE HFLC"/>
    <property type="match status" value="1"/>
</dbReference>
<evidence type="ECO:0000256" key="2">
    <source>
        <dbReference type="SAM" id="MobiDB-lite"/>
    </source>
</evidence>
<dbReference type="RefSeq" id="WP_116269422.1">
    <property type="nucleotide sequence ID" value="NZ_BGZJ01000001.1"/>
</dbReference>
<dbReference type="Proteomes" id="UP000266091">
    <property type="component" value="Unassembled WGS sequence"/>
</dbReference>
<evidence type="ECO:0000256" key="3">
    <source>
        <dbReference type="SAM" id="Phobius"/>
    </source>
</evidence>
<dbReference type="SUPFAM" id="SSF117892">
    <property type="entry name" value="Band 7/SPFH domain"/>
    <property type="match status" value="1"/>
</dbReference>
<evidence type="ECO:0000256" key="1">
    <source>
        <dbReference type="ARBA" id="ARBA00004167"/>
    </source>
</evidence>
<feature type="compositionally biased region" description="Basic and acidic residues" evidence="2">
    <location>
        <begin position="515"/>
        <end position="533"/>
    </location>
</feature>